<evidence type="ECO:0000313" key="4">
    <source>
        <dbReference type="Proteomes" id="UP001551329"/>
    </source>
</evidence>
<dbReference type="RefSeq" id="WP_358472973.1">
    <property type="nucleotide sequence ID" value="NZ_JBEZAE010000020.1"/>
</dbReference>
<dbReference type="Proteomes" id="UP001551329">
    <property type="component" value="Unassembled WGS sequence"/>
</dbReference>
<organism evidence="3 4">
    <name type="scientific">Streptomyces narbonensis</name>
    <dbReference type="NCBI Taxonomy" id="67333"/>
    <lineage>
        <taxon>Bacteria</taxon>
        <taxon>Bacillati</taxon>
        <taxon>Actinomycetota</taxon>
        <taxon>Actinomycetes</taxon>
        <taxon>Kitasatosporales</taxon>
        <taxon>Streptomycetaceae</taxon>
        <taxon>Streptomyces</taxon>
    </lineage>
</organism>
<proteinExistence type="predicted"/>
<gene>
    <name evidence="3" type="ORF">AB0A88_26370</name>
</gene>
<evidence type="ECO:0000256" key="1">
    <source>
        <dbReference type="SAM" id="MobiDB-lite"/>
    </source>
</evidence>
<dbReference type="PROSITE" id="PS51318">
    <property type="entry name" value="TAT"/>
    <property type="match status" value="1"/>
</dbReference>
<reference evidence="3 4" key="1">
    <citation type="submission" date="2024-06" db="EMBL/GenBank/DDBJ databases">
        <title>The Natural Products Discovery Center: Release of the First 8490 Sequenced Strains for Exploring Actinobacteria Biosynthetic Diversity.</title>
        <authorList>
            <person name="Kalkreuter E."/>
            <person name="Kautsar S.A."/>
            <person name="Yang D."/>
            <person name="Bader C.D."/>
            <person name="Teijaro C.N."/>
            <person name="Fluegel L."/>
            <person name="Davis C.M."/>
            <person name="Simpson J.R."/>
            <person name="Lauterbach L."/>
            <person name="Steele A.D."/>
            <person name="Gui C."/>
            <person name="Meng S."/>
            <person name="Li G."/>
            <person name="Viehrig K."/>
            <person name="Ye F."/>
            <person name="Su P."/>
            <person name="Kiefer A.F."/>
            <person name="Nichols A."/>
            <person name="Cepeda A.J."/>
            <person name="Yan W."/>
            <person name="Fan B."/>
            <person name="Jiang Y."/>
            <person name="Adhikari A."/>
            <person name="Zheng C.-J."/>
            <person name="Schuster L."/>
            <person name="Cowan T.M."/>
            <person name="Smanski M.J."/>
            <person name="Chevrette M.G."/>
            <person name="De Carvalho L.P.S."/>
            <person name="Shen B."/>
        </authorList>
    </citation>
    <scope>NUCLEOTIDE SEQUENCE [LARGE SCALE GENOMIC DNA]</scope>
    <source>
        <strain evidence="3 4">NPDC045974</strain>
    </source>
</reference>
<evidence type="ECO:0000256" key="2">
    <source>
        <dbReference type="SAM" id="Phobius"/>
    </source>
</evidence>
<accession>A0ABV3CFT1</accession>
<feature type="compositionally biased region" description="Low complexity" evidence="1">
    <location>
        <begin position="132"/>
        <end position="142"/>
    </location>
</feature>
<keyword evidence="2" id="KW-0812">Transmembrane</keyword>
<keyword evidence="4" id="KW-1185">Reference proteome</keyword>
<feature type="region of interest" description="Disordered" evidence="1">
    <location>
        <begin position="127"/>
        <end position="157"/>
    </location>
</feature>
<name>A0ABV3CFT1_9ACTN</name>
<keyword evidence="2" id="KW-0472">Membrane</keyword>
<protein>
    <recommendedName>
        <fullName evidence="5">Integral membrane protein</fullName>
    </recommendedName>
</protein>
<sequence length="157" mass="15972">MAASPRLSPRVQRRAALAASGWVALAATALPGGSPLRWIPVLAFVVLAPGLALLLPQPLGLRPGARLEALALAAPVSLSVATLVATTLFLTKAFSLTVFLAALALFVTVAALLPGVPLPAATRGAVERDTARTSARTAGGTSPLAARFRKRRPGGGR</sequence>
<evidence type="ECO:0008006" key="5">
    <source>
        <dbReference type="Google" id="ProtNLM"/>
    </source>
</evidence>
<evidence type="ECO:0000313" key="3">
    <source>
        <dbReference type="EMBL" id="MEU7073645.1"/>
    </source>
</evidence>
<feature type="compositionally biased region" description="Basic residues" evidence="1">
    <location>
        <begin position="147"/>
        <end position="157"/>
    </location>
</feature>
<dbReference type="EMBL" id="JBEZAE010000020">
    <property type="protein sequence ID" value="MEU7073645.1"/>
    <property type="molecule type" value="Genomic_DNA"/>
</dbReference>
<feature type="transmembrane region" description="Helical" evidence="2">
    <location>
        <begin position="39"/>
        <end position="55"/>
    </location>
</feature>
<dbReference type="InterPro" id="IPR006311">
    <property type="entry name" value="TAT_signal"/>
</dbReference>
<feature type="transmembrane region" description="Helical" evidence="2">
    <location>
        <begin position="67"/>
        <end position="90"/>
    </location>
</feature>
<keyword evidence="2" id="KW-1133">Transmembrane helix</keyword>
<comment type="caution">
    <text evidence="3">The sequence shown here is derived from an EMBL/GenBank/DDBJ whole genome shotgun (WGS) entry which is preliminary data.</text>
</comment>
<feature type="transmembrane region" description="Helical" evidence="2">
    <location>
        <begin position="96"/>
        <end position="118"/>
    </location>
</feature>